<dbReference type="InterPro" id="IPR004358">
    <property type="entry name" value="Sig_transdc_His_kin-like_C"/>
</dbReference>
<dbReference type="GO" id="GO:0005886">
    <property type="term" value="C:plasma membrane"/>
    <property type="evidence" value="ECO:0007669"/>
    <property type="project" value="TreeGrafter"/>
</dbReference>
<dbReference type="SUPFAM" id="SSF55785">
    <property type="entry name" value="PYP-like sensor domain (PAS domain)"/>
    <property type="match status" value="4"/>
</dbReference>
<reference evidence="13 14" key="1">
    <citation type="submission" date="2012-01" db="EMBL/GenBank/DDBJ databases">
        <title>The Genome Sequence of Odoribacter laneus YIT 12061.</title>
        <authorList>
            <consortium name="The Broad Institute Genome Sequencing Platform"/>
            <person name="Earl A."/>
            <person name="Ward D."/>
            <person name="Feldgarden M."/>
            <person name="Gevers D."/>
            <person name="Morotomi M."/>
            <person name="Young S.K."/>
            <person name="Zeng Q."/>
            <person name="Gargeya S."/>
            <person name="Fitzgerald M."/>
            <person name="Haas B."/>
            <person name="Abouelleil A."/>
            <person name="Alvarado L."/>
            <person name="Arachchi H.M."/>
            <person name="Berlin A."/>
            <person name="Chapman S.B."/>
            <person name="Gearin G."/>
            <person name="Goldberg J."/>
            <person name="Griggs A."/>
            <person name="Gujja S."/>
            <person name="Hansen M."/>
            <person name="Heiman D."/>
            <person name="Howarth C."/>
            <person name="Larimer J."/>
            <person name="Lui A."/>
            <person name="MacDonald P.J.P."/>
            <person name="McCowen C."/>
            <person name="Montmayeur A."/>
            <person name="Murphy C."/>
            <person name="Neiman D."/>
            <person name="Pearson M."/>
            <person name="Priest M."/>
            <person name="Roberts A."/>
            <person name="Saif S."/>
            <person name="Shea T."/>
            <person name="Sisk P."/>
            <person name="Stolte C."/>
            <person name="Sykes S."/>
            <person name="Wortman J."/>
            <person name="Nusbaum C."/>
            <person name="Birren B."/>
        </authorList>
    </citation>
    <scope>NUCLEOTIDE SEQUENCE [LARGE SCALE GENOMIC DNA]</scope>
    <source>
        <strain evidence="13 14">YIT 12061</strain>
    </source>
</reference>
<keyword evidence="5" id="KW-0547">Nucleotide-binding</keyword>
<dbReference type="InterPro" id="IPR035965">
    <property type="entry name" value="PAS-like_dom_sf"/>
</dbReference>
<keyword evidence="14" id="KW-1185">Reference proteome</keyword>
<feature type="modified residue" description="4-aspartylphosphate" evidence="9">
    <location>
        <position position="845"/>
    </location>
</feature>
<dbReference type="Pfam" id="PF00072">
    <property type="entry name" value="Response_reg"/>
    <property type="match status" value="1"/>
</dbReference>
<evidence type="ECO:0000256" key="1">
    <source>
        <dbReference type="ARBA" id="ARBA00000085"/>
    </source>
</evidence>
<evidence type="ECO:0000313" key="14">
    <source>
        <dbReference type="Proteomes" id="UP000004892"/>
    </source>
</evidence>
<dbReference type="InterPro" id="IPR013655">
    <property type="entry name" value="PAS_fold_3"/>
</dbReference>
<dbReference type="InterPro" id="IPR000014">
    <property type="entry name" value="PAS"/>
</dbReference>
<keyword evidence="4" id="KW-0808">Transferase</keyword>
<dbReference type="SMART" id="SM00448">
    <property type="entry name" value="REC"/>
    <property type="match status" value="1"/>
</dbReference>
<keyword evidence="3 9" id="KW-0597">Phosphoprotein</keyword>
<evidence type="ECO:0000256" key="3">
    <source>
        <dbReference type="ARBA" id="ARBA00022553"/>
    </source>
</evidence>
<dbReference type="PATRIC" id="fig|742817.3.peg.2007"/>
<dbReference type="InterPro" id="IPR036097">
    <property type="entry name" value="HisK_dim/P_sf"/>
</dbReference>
<dbReference type="HOGENOM" id="CLU_000445_114_42_10"/>
<dbReference type="InterPro" id="IPR013656">
    <property type="entry name" value="PAS_4"/>
</dbReference>
<evidence type="ECO:0000259" key="11">
    <source>
        <dbReference type="PROSITE" id="PS50110"/>
    </source>
</evidence>
<name>H1DHZ9_9BACT</name>
<dbReference type="CDD" id="cd00082">
    <property type="entry name" value="HisKA"/>
    <property type="match status" value="1"/>
</dbReference>
<dbReference type="SUPFAM" id="SSF55874">
    <property type="entry name" value="ATPase domain of HSP90 chaperone/DNA topoisomerase II/histidine kinase"/>
    <property type="match status" value="1"/>
</dbReference>
<dbReference type="SUPFAM" id="SSF52172">
    <property type="entry name" value="CheY-like"/>
    <property type="match status" value="1"/>
</dbReference>
<dbReference type="PANTHER" id="PTHR43047">
    <property type="entry name" value="TWO-COMPONENT HISTIDINE PROTEIN KINASE"/>
    <property type="match status" value="1"/>
</dbReference>
<keyword evidence="8" id="KW-0902">Two-component regulatory system</keyword>
<dbReference type="SMART" id="SM00388">
    <property type="entry name" value="HisKA"/>
    <property type="match status" value="1"/>
</dbReference>
<dbReference type="InterPro" id="IPR005467">
    <property type="entry name" value="His_kinase_dom"/>
</dbReference>
<dbReference type="RefSeq" id="WP_009137032.1">
    <property type="nucleotide sequence ID" value="NZ_JH594596.1"/>
</dbReference>
<dbReference type="eggNOG" id="COG2205">
    <property type="taxonomic scope" value="Bacteria"/>
</dbReference>
<keyword evidence="7" id="KW-0067">ATP-binding</keyword>
<dbReference type="InterPro" id="IPR011006">
    <property type="entry name" value="CheY-like_superfamily"/>
</dbReference>
<evidence type="ECO:0000256" key="6">
    <source>
        <dbReference type="ARBA" id="ARBA00022777"/>
    </source>
</evidence>
<dbReference type="eggNOG" id="COG3437">
    <property type="taxonomic scope" value="Bacteria"/>
</dbReference>
<dbReference type="Proteomes" id="UP000004892">
    <property type="component" value="Unassembled WGS sequence"/>
</dbReference>
<dbReference type="PRINTS" id="PR00344">
    <property type="entry name" value="BCTRLSENSOR"/>
</dbReference>
<dbReference type="GO" id="GO:0005524">
    <property type="term" value="F:ATP binding"/>
    <property type="evidence" value="ECO:0007669"/>
    <property type="project" value="UniProtKB-KW"/>
</dbReference>
<dbReference type="CDD" id="cd00130">
    <property type="entry name" value="PAS"/>
    <property type="match status" value="1"/>
</dbReference>
<dbReference type="Gene3D" id="3.40.50.2300">
    <property type="match status" value="1"/>
</dbReference>
<organism evidence="13 14">
    <name type="scientific">Odoribacter laneus YIT 12061</name>
    <dbReference type="NCBI Taxonomy" id="742817"/>
    <lineage>
        <taxon>Bacteria</taxon>
        <taxon>Pseudomonadati</taxon>
        <taxon>Bacteroidota</taxon>
        <taxon>Bacteroidia</taxon>
        <taxon>Bacteroidales</taxon>
        <taxon>Odoribacteraceae</taxon>
        <taxon>Odoribacter</taxon>
    </lineage>
</organism>
<dbReference type="EMBL" id="ADMC01000024">
    <property type="protein sequence ID" value="EHP46870.1"/>
    <property type="molecule type" value="Genomic_DNA"/>
</dbReference>
<dbReference type="Gene3D" id="1.10.287.130">
    <property type="match status" value="1"/>
</dbReference>
<dbReference type="Pfam" id="PF00512">
    <property type="entry name" value="HisKA"/>
    <property type="match status" value="1"/>
</dbReference>
<evidence type="ECO:0000256" key="7">
    <source>
        <dbReference type="ARBA" id="ARBA00022840"/>
    </source>
</evidence>
<dbReference type="GO" id="GO:0009927">
    <property type="term" value="F:histidine phosphotransfer kinase activity"/>
    <property type="evidence" value="ECO:0007669"/>
    <property type="project" value="TreeGrafter"/>
</dbReference>
<dbReference type="Pfam" id="PF02518">
    <property type="entry name" value="HATPase_c"/>
    <property type="match status" value="1"/>
</dbReference>
<dbReference type="Gene3D" id="3.30.450.20">
    <property type="entry name" value="PAS domain"/>
    <property type="match status" value="4"/>
</dbReference>
<dbReference type="PANTHER" id="PTHR43047:SF72">
    <property type="entry name" value="OSMOSENSING HISTIDINE PROTEIN KINASE SLN1"/>
    <property type="match status" value="1"/>
</dbReference>
<evidence type="ECO:0000259" key="10">
    <source>
        <dbReference type="PROSITE" id="PS50109"/>
    </source>
</evidence>
<protein>
    <recommendedName>
        <fullName evidence="2">histidine kinase</fullName>
        <ecNumber evidence="2">2.7.13.3</ecNumber>
    </recommendedName>
</protein>
<dbReference type="CDD" id="cd16922">
    <property type="entry name" value="HATPase_EvgS-ArcB-TorS-like"/>
    <property type="match status" value="1"/>
</dbReference>
<dbReference type="NCBIfam" id="TIGR00229">
    <property type="entry name" value="sensory_box"/>
    <property type="match status" value="1"/>
</dbReference>
<feature type="domain" description="Histidine kinase" evidence="10">
    <location>
        <begin position="557"/>
        <end position="769"/>
    </location>
</feature>
<comment type="caution">
    <text evidence="13">The sequence shown here is derived from an EMBL/GenBank/DDBJ whole genome shotgun (WGS) entry which is preliminary data.</text>
</comment>
<dbReference type="InterPro" id="IPR001789">
    <property type="entry name" value="Sig_transdc_resp-reg_receiver"/>
</dbReference>
<dbReference type="SUPFAM" id="SSF47384">
    <property type="entry name" value="Homodimeric domain of signal transducing histidine kinase"/>
    <property type="match status" value="1"/>
</dbReference>
<dbReference type="InterPro" id="IPR003594">
    <property type="entry name" value="HATPase_dom"/>
</dbReference>
<evidence type="ECO:0000313" key="13">
    <source>
        <dbReference type="EMBL" id="EHP46870.1"/>
    </source>
</evidence>
<dbReference type="GeneID" id="98069443"/>
<comment type="catalytic activity">
    <reaction evidence="1">
        <text>ATP + protein L-histidine = ADP + protein N-phospho-L-histidine.</text>
        <dbReference type="EC" id="2.7.13.3"/>
    </reaction>
</comment>
<dbReference type="PROSITE" id="PS50113">
    <property type="entry name" value="PAC"/>
    <property type="match status" value="1"/>
</dbReference>
<evidence type="ECO:0000256" key="2">
    <source>
        <dbReference type="ARBA" id="ARBA00012438"/>
    </source>
</evidence>
<keyword evidence="6" id="KW-0418">Kinase</keyword>
<proteinExistence type="predicted"/>
<dbReference type="FunFam" id="1.10.287.130:FF:000002">
    <property type="entry name" value="Two-component osmosensing histidine kinase"/>
    <property type="match status" value="1"/>
</dbReference>
<evidence type="ECO:0000256" key="5">
    <source>
        <dbReference type="ARBA" id="ARBA00022741"/>
    </source>
</evidence>
<dbReference type="SMART" id="SM00387">
    <property type="entry name" value="HATPase_c"/>
    <property type="match status" value="1"/>
</dbReference>
<dbReference type="CDD" id="cd17546">
    <property type="entry name" value="REC_hyHK_CKI1_RcsC-like"/>
    <property type="match status" value="1"/>
</dbReference>
<evidence type="ECO:0000259" key="12">
    <source>
        <dbReference type="PROSITE" id="PS50113"/>
    </source>
</evidence>
<sequence>MNLFLKCFKKKQTPHKQNFITPSLCEELLNSFPDMMFIQDKSLNIIQVLNASISLFPYPVKDMIGKNIGFILKNSPLLEDYTHKVETVLQTRQPQRFKLCLQIHGEKVYFDTYITTFSGDRILTFFRDITESTINQIEAEKLRSYLSQALENMAIPTSIKDMNTEKYIFWSKQSSIFGLSSEAILGQDETLFMEEKQAQKAQEFDRNLAHRNASYQGIEKFILNDGKEHSLMITKNIFLHGKTKWLVCSSLDVTDMQQQQEKIKSVTQKLMLALHIAKLMLWAFDVQKQVFVIDSEQAAGKSKETLKWDREFPAESFFNALHPEDREETRSSFYRLIKGETNTLQKIIRADFRQKGKYIWIELHASVEKTDANGQVTRLIGTTTSVDQRQKMANSLVEAKEKLEITNSILSSVLSLSKVLPWDCDIPTQTFSCDYHIYHHEDQKAPIQGKYYCTVEKYVNSIHPDFKEHMQKVFEELLCGKRKSFHETYQVHWYNDREYEWIDKQGAIYEYDSAGKPKTIIGSSIVITERKRMEQNLLLAKEQAEESNRLKSAFLANMSHEIRTPLNAIVGFSEVLAQTDEPEERKEYLDIIANNNALLLQLIGDILDLSKIEAGTLEFIYTDVNINTLLEEAEQINKLKVNPEKITLSFQQGLPECTIRTEKNRLLQVINNFMTNAIKFTQNGSISFGYKLQEDKTLYFYVTDTGCGIPADKRDQVFGRFVKLNNFTQGTGLGLAISETIIKRLGGKIGVESAEGQGSTFWFTLPYTPPANSPQSEAKPLPFPAPASEIQQTEKPLILIAEDNLSNYKLFEAILAKDYFLFHAPDGKKAVDLFQKYQPHLILMDLKMPQMDGYEAIREIRKLSSTVPVIAVTAFAFAEDEQKVFKSGFNAYLSKPVHAKLLKEKIQNLINL</sequence>
<gene>
    <name evidence="13" type="ORF">HMPREF9449_01885</name>
</gene>
<accession>H1DHZ9</accession>
<dbReference type="InterPro" id="IPR003661">
    <property type="entry name" value="HisK_dim/P_dom"/>
</dbReference>
<dbReference type="STRING" id="742817.HMPREF9449_01885"/>
<feature type="domain" description="PAC" evidence="12">
    <location>
        <begin position="341"/>
        <end position="398"/>
    </location>
</feature>
<dbReference type="EC" id="2.7.13.3" evidence="2"/>
<feature type="domain" description="Response regulatory" evidence="11">
    <location>
        <begin position="797"/>
        <end position="910"/>
    </location>
</feature>
<dbReference type="Pfam" id="PF08448">
    <property type="entry name" value="PAS_4"/>
    <property type="match status" value="1"/>
</dbReference>
<dbReference type="Pfam" id="PF08447">
    <property type="entry name" value="PAS_3"/>
    <property type="match status" value="1"/>
</dbReference>
<dbReference type="Gene3D" id="3.30.565.10">
    <property type="entry name" value="Histidine kinase-like ATPase, C-terminal domain"/>
    <property type="match status" value="1"/>
</dbReference>
<evidence type="ECO:0000256" key="8">
    <source>
        <dbReference type="ARBA" id="ARBA00023012"/>
    </source>
</evidence>
<dbReference type="PROSITE" id="PS50110">
    <property type="entry name" value="RESPONSE_REGULATORY"/>
    <property type="match status" value="1"/>
</dbReference>
<dbReference type="AlphaFoldDB" id="H1DHZ9"/>
<dbReference type="PROSITE" id="PS50109">
    <property type="entry name" value="HIS_KIN"/>
    <property type="match status" value="1"/>
</dbReference>
<dbReference type="InterPro" id="IPR000700">
    <property type="entry name" value="PAS-assoc_C"/>
</dbReference>
<dbReference type="GO" id="GO:0000155">
    <property type="term" value="F:phosphorelay sensor kinase activity"/>
    <property type="evidence" value="ECO:0007669"/>
    <property type="project" value="InterPro"/>
</dbReference>
<evidence type="ECO:0000256" key="4">
    <source>
        <dbReference type="ARBA" id="ARBA00022679"/>
    </source>
</evidence>
<dbReference type="InterPro" id="IPR036890">
    <property type="entry name" value="HATPase_C_sf"/>
</dbReference>
<evidence type="ECO:0000256" key="9">
    <source>
        <dbReference type="PROSITE-ProRule" id="PRU00169"/>
    </source>
</evidence>